<dbReference type="GO" id="GO:0016787">
    <property type="term" value="F:hydrolase activity"/>
    <property type="evidence" value="ECO:0007669"/>
    <property type="project" value="UniProtKB-KW"/>
</dbReference>
<evidence type="ECO:0000256" key="1">
    <source>
        <dbReference type="SAM" id="MobiDB-lite"/>
    </source>
</evidence>
<keyword evidence="2" id="KW-0378">Hydrolase</keyword>
<feature type="compositionally biased region" description="Basic and acidic residues" evidence="1">
    <location>
        <begin position="79"/>
        <end position="93"/>
    </location>
</feature>
<evidence type="ECO:0000313" key="3">
    <source>
        <dbReference type="Proteomes" id="UP000255518"/>
    </source>
</evidence>
<protein>
    <submittedName>
        <fullName evidence="2">L-ascorbate-6-phosphate lactonase UlaG</fullName>
        <ecNumber evidence="2">3.1.1.-</ecNumber>
    </submittedName>
</protein>
<dbReference type="Proteomes" id="UP000255518">
    <property type="component" value="Unassembled WGS sequence"/>
</dbReference>
<name>A0A377UTA2_KLEPN</name>
<dbReference type="EMBL" id="UGKT01000001">
    <property type="protein sequence ID" value="STT00874.1"/>
    <property type="molecule type" value="Genomic_DNA"/>
</dbReference>
<reference evidence="2 3" key="1">
    <citation type="submission" date="2018-06" db="EMBL/GenBank/DDBJ databases">
        <authorList>
            <consortium name="Pathogen Informatics"/>
            <person name="Doyle S."/>
        </authorList>
    </citation>
    <scope>NUCLEOTIDE SEQUENCE [LARGE SCALE GENOMIC DNA]</scope>
    <source>
        <strain evidence="2 3">NCTC13443</strain>
    </source>
</reference>
<dbReference type="EC" id="3.1.1.-" evidence="2"/>
<sequence>MSKVQTITRESWILNTFPEWGSWLNEEIEQEQVAPGTFAMWWLGCTGIWLKSEGGANVCVDFWCGTGKQSHGNPLMKNRPPDAADGRREKITA</sequence>
<dbReference type="Gene3D" id="3.60.15.10">
    <property type="entry name" value="Ribonuclease Z/Hydroxyacylglutathione hydrolase-like"/>
    <property type="match status" value="1"/>
</dbReference>
<evidence type="ECO:0000313" key="2">
    <source>
        <dbReference type="EMBL" id="STT00874.1"/>
    </source>
</evidence>
<proteinExistence type="predicted"/>
<feature type="region of interest" description="Disordered" evidence="1">
    <location>
        <begin position="67"/>
        <end position="93"/>
    </location>
</feature>
<organism evidence="2 3">
    <name type="scientific">Klebsiella pneumoniae</name>
    <dbReference type="NCBI Taxonomy" id="573"/>
    <lineage>
        <taxon>Bacteria</taxon>
        <taxon>Pseudomonadati</taxon>
        <taxon>Pseudomonadota</taxon>
        <taxon>Gammaproteobacteria</taxon>
        <taxon>Enterobacterales</taxon>
        <taxon>Enterobacteriaceae</taxon>
        <taxon>Klebsiella/Raoultella group</taxon>
        <taxon>Klebsiella</taxon>
        <taxon>Klebsiella pneumoniae complex</taxon>
    </lineage>
</organism>
<accession>A0A377UTA2</accession>
<gene>
    <name evidence="2" type="primary">ulaG_2</name>
    <name evidence="2" type="ORF">NCTC13443_01172</name>
</gene>
<dbReference type="AlphaFoldDB" id="A0A377UTA2"/>
<dbReference type="InterPro" id="IPR036866">
    <property type="entry name" value="RibonucZ/Hydroxyglut_hydro"/>
</dbReference>